<evidence type="ECO:0000256" key="1">
    <source>
        <dbReference type="ARBA" id="ARBA00037883"/>
    </source>
</evidence>
<dbReference type="OrthoDB" id="10267235at2759"/>
<dbReference type="GO" id="GO:0005737">
    <property type="term" value="C:cytoplasm"/>
    <property type="evidence" value="ECO:0007669"/>
    <property type="project" value="TreeGrafter"/>
</dbReference>
<organism evidence="4 5">
    <name type="scientific">Trachipleistophora hominis</name>
    <name type="common">Microsporidian parasite</name>
    <dbReference type="NCBI Taxonomy" id="72359"/>
    <lineage>
        <taxon>Eukaryota</taxon>
        <taxon>Fungi</taxon>
        <taxon>Fungi incertae sedis</taxon>
        <taxon>Microsporidia</taxon>
        <taxon>Pleistophoridae</taxon>
        <taxon>Trachipleistophora</taxon>
    </lineage>
</organism>
<dbReference type="GO" id="GO:0004305">
    <property type="term" value="F:ethanolamine kinase activity"/>
    <property type="evidence" value="ECO:0007669"/>
    <property type="project" value="UniProtKB-EC"/>
</dbReference>
<dbReference type="SUPFAM" id="SSF56112">
    <property type="entry name" value="Protein kinase-like (PK-like)"/>
    <property type="match status" value="1"/>
</dbReference>
<keyword evidence="4" id="KW-0418">Kinase</keyword>
<comment type="pathway">
    <text evidence="1">Phospholipid metabolism; phosphatidylethanolamine biosynthesis; phosphatidylethanolamine from ethanolamine: step 1/3.</text>
</comment>
<dbReference type="AlphaFoldDB" id="L7JTF9"/>
<dbReference type="Gene3D" id="3.90.1200.10">
    <property type="match status" value="1"/>
</dbReference>
<dbReference type="InParanoid" id="L7JTF9"/>
<dbReference type="EC" id="2.7.1.82" evidence="3"/>
<proteinExistence type="inferred from homology"/>
<dbReference type="STRING" id="72359.L7JTF9"/>
<dbReference type="GO" id="GO:0006646">
    <property type="term" value="P:phosphatidylethanolamine biosynthetic process"/>
    <property type="evidence" value="ECO:0007669"/>
    <property type="project" value="TreeGrafter"/>
</dbReference>
<comment type="similarity">
    <text evidence="2">Belongs to the choline/ethanolamine kinase family.</text>
</comment>
<keyword evidence="5" id="KW-1185">Reference proteome</keyword>
<reference evidence="4 5" key="1">
    <citation type="journal article" date="2012" name="PLoS Pathog.">
        <title>The genome of the obligate intracellular parasite Trachipleistophora hominis: new insights into microsporidian genome dynamics and reductive evolution.</title>
        <authorList>
            <person name="Heinz E."/>
            <person name="Williams T.A."/>
            <person name="Nakjang S."/>
            <person name="Noel C.J."/>
            <person name="Swan D.C."/>
            <person name="Goldberg A.V."/>
            <person name="Harris S.R."/>
            <person name="Weinmaier T."/>
            <person name="Markert S."/>
            <person name="Becher D."/>
            <person name="Bernhardt J."/>
            <person name="Dagan T."/>
            <person name="Hacker C."/>
            <person name="Lucocq J.M."/>
            <person name="Schweder T."/>
            <person name="Rattei T."/>
            <person name="Hall N."/>
            <person name="Hirt R.P."/>
            <person name="Embley T.M."/>
        </authorList>
    </citation>
    <scope>NUCLEOTIDE SEQUENCE [LARGE SCALE GENOMIC DNA]</scope>
</reference>
<dbReference type="EMBL" id="JH994047">
    <property type="protein sequence ID" value="ELQ74331.1"/>
    <property type="molecule type" value="Genomic_DNA"/>
</dbReference>
<sequence length="325" mass="38399">MNMDKDRNKILELLQTIKEGRWKLTQFKSGKTNTTLFCTNDDYKVVAKIYGKNTSDFINREVEKSNISYLHTYGLAPRMMASYENGFIIDYVPGKELQEQELQTHYEVIARKMRKWHTIKSPGVPTLFKTMLDWYWKAHVHHKSLLDKYNVYDFIIETERRVKHCEVGFCHNDLLASNIIMLNSPVCEQDLVISSVTQESAQPAYEVDEVQFIDFEYSSPNYIAYDVANHFAEYVGYSLDKSRMPSESFKKEFIRTYMYSGFTVNDKIIDDFLADVNLFIPVSHCYWGLWALLKGQTREKHFDYFKYAEFKLEMINYKVKNNSKE</sequence>
<evidence type="ECO:0000256" key="2">
    <source>
        <dbReference type="ARBA" id="ARBA00038211"/>
    </source>
</evidence>
<dbReference type="InterPro" id="IPR011009">
    <property type="entry name" value="Kinase-like_dom_sf"/>
</dbReference>
<dbReference type="Proteomes" id="UP000011185">
    <property type="component" value="Unassembled WGS sequence"/>
</dbReference>
<protein>
    <recommendedName>
        <fullName evidence="3">ethanolamine kinase</fullName>
        <ecNumber evidence="3">2.7.1.82</ecNumber>
    </recommendedName>
</protein>
<dbReference type="FunCoup" id="L7JTF9">
    <property type="interactions" value="81"/>
</dbReference>
<dbReference type="HOGENOM" id="CLU_012712_1_0_1"/>
<evidence type="ECO:0000313" key="4">
    <source>
        <dbReference type="EMBL" id="ELQ74331.1"/>
    </source>
</evidence>
<dbReference type="OMA" id="PMIWTKT"/>
<gene>
    <name evidence="4" type="ORF">THOM_2774</name>
</gene>
<evidence type="ECO:0000256" key="3">
    <source>
        <dbReference type="ARBA" id="ARBA00038874"/>
    </source>
</evidence>
<dbReference type="Gene3D" id="3.30.200.20">
    <property type="entry name" value="Phosphorylase Kinase, domain 1"/>
    <property type="match status" value="1"/>
</dbReference>
<dbReference type="VEuPathDB" id="MicrosporidiaDB:THOM_2774"/>
<evidence type="ECO:0000313" key="5">
    <source>
        <dbReference type="Proteomes" id="UP000011185"/>
    </source>
</evidence>
<keyword evidence="4" id="KW-0808">Transferase</keyword>
<dbReference type="Pfam" id="PF01633">
    <property type="entry name" value="Choline_kinase"/>
    <property type="match status" value="1"/>
</dbReference>
<dbReference type="PANTHER" id="PTHR22603:SF66">
    <property type="entry name" value="ETHANOLAMINE KINASE"/>
    <property type="match status" value="1"/>
</dbReference>
<name>L7JTF9_TRAHO</name>
<dbReference type="PANTHER" id="PTHR22603">
    <property type="entry name" value="CHOLINE/ETHANOALAMINE KINASE"/>
    <property type="match status" value="1"/>
</dbReference>
<accession>L7JTF9</accession>